<reference evidence="2" key="1">
    <citation type="journal article" date="2022" name="bioRxiv">
        <title>Sequencing and chromosome-scale assembly of the giantPleurodeles waltlgenome.</title>
        <authorList>
            <person name="Brown T."/>
            <person name="Elewa A."/>
            <person name="Iarovenko S."/>
            <person name="Subramanian E."/>
            <person name="Araus A.J."/>
            <person name="Petzold A."/>
            <person name="Susuki M."/>
            <person name="Suzuki K.-i.T."/>
            <person name="Hayashi T."/>
            <person name="Toyoda A."/>
            <person name="Oliveira C."/>
            <person name="Osipova E."/>
            <person name="Leigh N.D."/>
            <person name="Simon A."/>
            <person name="Yun M.H."/>
        </authorList>
    </citation>
    <scope>NUCLEOTIDE SEQUENCE</scope>
    <source>
        <strain evidence="2">20211129_DDA</strain>
        <tissue evidence="2">Liver</tissue>
    </source>
</reference>
<keyword evidence="3" id="KW-1185">Reference proteome</keyword>
<protein>
    <submittedName>
        <fullName evidence="2">Uncharacterized protein</fullName>
    </submittedName>
</protein>
<comment type="caution">
    <text evidence="2">The sequence shown here is derived from an EMBL/GenBank/DDBJ whole genome shotgun (WGS) entry which is preliminary data.</text>
</comment>
<feature type="compositionally biased region" description="Basic and acidic residues" evidence="1">
    <location>
        <begin position="208"/>
        <end position="219"/>
    </location>
</feature>
<sequence>MHPRGSSMDPRVPPVGFSSDNECKSSPEFLCISLFDFCQGSTADCSRTPAKLQQSSKKTTSDIEAPNPAGVLDCFLVVHALGAVCLHPAQEAKKKSPVGRQNLPPANAGTKPLLHQSSGSLLIVTSVVPGAQVLDPSNHDSPVVHLSKFGGETKPALGGGASHLPPAGTVTPSSELQRLKLRVTMPQGTPASGDARLLDPAPTFGGKSRRDNEKNKEESLASQDSP</sequence>
<organism evidence="2 3">
    <name type="scientific">Pleurodeles waltl</name>
    <name type="common">Iberian ribbed newt</name>
    <dbReference type="NCBI Taxonomy" id="8319"/>
    <lineage>
        <taxon>Eukaryota</taxon>
        <taxon>Metazoa</taxon>
        <taxon>Chordata</taxon>
        <taxon>Craniata</taxon>
        <taxon>Vertebrata</taxon>
        <taxon>Euteleostomi</taxon>
        <taxon>Amphibia</taxon>
        <taxon>Batrachia</taxon>
        <taxon>Caudata</taxon>
        <taxon>Salamandroidea</taxon>
        <taxon>Salamandridae</taxon>
        <taxon>Pleurodelinae</taxon>
        <taxon>Pleurodeles</taxon>
    </lineage>
</organism>
<dbReference type="Proteomes" id="UP001066276">
    <property type="component" value="Chromosome 1_1"/>
</dbReference>
<evidence type="ECO:0000256" key="1">
    <source>
        <dbReference type="SAM" id="MobiDB-lite"/>
    </source>
</evidence>
<evidence type="ECO:0000313" key="2">
    <source>
        <dbReference type="EMBL" id="KAJ1212984.1"/>
    </source>
</evidence>
<dbReference type="AlphaFoldDB" id="A0AAV7WIN2"/>
<evidence type="ECO:0000313" key="3">
    <source>
        <dbReference type="Proteomes" id="UP001066276"/>
    </source>
</evidence>
<feature type="region of interest" description="Disordered" evidence="1">
    <location>
        <begin position="154"/>
        <end position="226"/>
    </location>
</feature>
<name>A0AAV7WIN2_PLEWA</name>
<accession>A0AAV7WIN2</accession>
<proteinExistence type="predicted"/>
<gene>
    <name evidence="2" type="ORF">NDU88_000623</name>
</gene>
<dbReference type="EMBL" id="JANPWB010000001">
    <property type="protein sequence ID" value="KAJ1212984.1"/>
    <property type="molecule type" value="Genomic_DNA"/>
</dbReference>